<dbReference type="NCBIfam" id="TIGR03033">
    <property type="entry name" value="phage_rel_nuc"/>
    <property type="match status" value="1"/>
</dbReference>
<accession>A0A378QVL7</accession>
<dbReference type="SUPFAM" id="SSF52980">
    <property type="entry name" value="Restriction endonuclease-like"/>
    <property type="match status" value="1"/>
</dbReference>
<evidence type="ECO:0000259" key="1">
    <source>
        <dbReference type="Pfam" id="PF09588"/>
    </source>
</evidence>
<dbReference type="PANTHER" id="PTHR46609:SF6">
    <property type="entry name" value="EXONUCLEASE, PHAGE-TYPE_RECB, C-TERMINAL DOMAIN-CONTAINING PROTEIN-RELATED"/>
    <property type="match status" value="1"/>
</dbReference>
<sequence>MNDLTLPIPPTQDNSVAKVITQVKPSRAKSAKRLAEIKDLTHQDWLAVRNTGIGGSDAAAACGLNPYMSMLELWLIKTGRQNPDLSDGLMENAYSPLYWGKELEPLIAKYYTAKTGNKVRRVNAVLQHPDPDKSFMLANLDYAVNKSEVGVLEIKTTGEHGAKLWKHGVPLYVTCQVQHQLAVTGKSLAHVCVLICGHEARVYEIKRDDILIEKLITQERRFWDYVQQDVPPPADGSESAAKAITQLYSQSTADKTLDFSQNEDMNMLFGQLLAEKNLMEVHADNYESLKQRIQMHIQDAEKAVFSLGSVSWKKAKDSVSLDTKALLKDQPELLNQYPQVRQGSRRFLVNTKA</sequence>
<dbReference type="Gene3D" id="3.90.320.10">
    <property type="match status" value="1"/>
</dbReference>
<name>A0A378QVL7_FAUOS</name>
<dbReference type="Proteomes" id="UP000255230">
    <property type="component" value="Unassembled WGS sequence"/>
</dbReference>
<dbReference type="RefSeq" id="WP_062335199.1">
    <property type="nucleotide sequence ID" value="NZ_CBCRZU010000048.1"/>
</dbReference>
<dbReference type="InterPro" id="IPR011335">
    <property type="entry name" value="Restrct_endonuc-II-like"/>
</dbReference>
<dbReference type="KEGG" id="mos:AXE82_11530"/>
<dbReference type="InterPro" id="IPR019080">
    <property type="entry name" value="YqaJ_viral_recombinase"/>
</dbReference>
<feature type="domain" description="YqaJ viral recombinase" evidence="1">
    <location>
        <begin position="44"/>
        <end position="186"/>
    </location>
</feature>
<keyword evidence="2" id="KW-0255">Endonuclease</keyword>
<dbReference type="GO" id="GO:0004519">
    <property type="term" value="F:endonuclease activity"/>
    <property type="evidence" value="ECO:0007669"/>
    <property type="project" value="UniProtKB-KW"/>
</dbReference>
<organism evidence="2 3">
    <name type="scientific">Faucicola osloensis</name>
    <name type="common">Moraxella osloensis</name>
    <dbReference type="NCBI Taxonomy" id="34062"/>
    <lineage>
        <taxon>Bacteria</taxon>
        <taxon>Pseudomonadati</taxon>
        <taxon>Pseudomonadota</taxon>
        <taxon>Gammaproteobacteria</taxon>
        <taxon>Moraxellales</taxon>
        <taxon>Moraxellaceae</taxon>
        <taxon>Faucicola</taxon>
    </lineage>
</organism>
<proteinExistence type="predicted"/>
<dbReference type="InterPro" id="IPR017482">
    <property type="entry name" value="Lambda-type_endonuclease"/>
</dbReference>
<gene>
    <name evidence="2" type="ORF">NCTC10465_02415</name>
</gene>
<dbReference type="EMBL" id="UGPY01000005">
    <property type="protein sequence ID" value="STZ04959.1"/>
    <property type="molecule type" value="Genomic_DNA"/>
</dbReference>
<keyword evidence="3" id="KW-1185">Reference proteome</keyword>
<reference evidence="2 3" key="1">
    <citation type="submission" date="2018-06" db="EMBL/GenBank/DDBJ databases">
        <authorList>
            <consortium name="Pathogen Informatics"/>
            <person name="Doyle S."/>
        </authorList>
    </citation>
    <scope>NUCLEOTIDE SEQUENCE [LARGE SCALE GENOMIC DNA]</scope>
    <source>
        <strain evidence="2 3">NCTC10465</strain>
    </source>
</reference>
<dbReference type="InterPro" id="IPR051703">
    <property type="entry name" value="NF-kappa-B_Signaling_Reg"/>
</dbReference>
<dbReference type="Pfam" id="PF09588">
    <property type="entry name" value="YqaJ"/>
    <property type="match status" value="1"/>
</dbReference>
<protein>
    <submittedName>
        <fullName evidence="2">Putative phage-type endonuclease</fullName>
    </submittedName>
</protein>
<dbReference type="InterPro" id="IPR011604">
    <property type="entry name" value="PDDEXK-like_dom_sf"/>
</dbReference>
<dbReference type="GeneID" id="35779504"/>
<keyword evidence="2" id="KW-0378">Hydrolase</keyword>
<evidence type="ECO:0000313" key="3">
    <source>
        <dbReference type="Proteomes" id="UP000255230"/>
    </source>
</evidence>
<evidence type="ECO:0000313" key="2">
    <source>
        <dbReference type="EMBL" id="STZ04959.1"/>
    </source>
</evidence>
<keyword evidence="2" id="KW-0540">Nuclease</keyword>
<dbReference type="PANTHER" id="PTHR46609">
    <property type="entry name" value="EXONUCLEASE, PHAGE-TYPE/RECB, C-TERMINAL DOMAIN-CONTAINING PROTEIN"/>
    <property type="match status" value="1"/>
</dbReference>
<dbReference type="AlphaFoldDB" id="A0A378QVL7"/>